<dbReference type="Proteomes" id="UP000238220">
    <property type="component" value="Unassembled WGS sequence"/>
</dbReference>
<accession>A0A2S5TEI2</accession>
<dbReference type="OrthoDB" id="9814711at2"/>
<evidence type="ECO:0000313" key="2">
    <source>
        <dbReference type="Proteomes" id="UP000238220"/>
    </source>
</evidence>
<evidence type="ECO:0000313" key="1">
    <source>
        <dbReference type="EMBL" id="PPE73395.1"/>
    </source>
</evidence>
<protein>
    <submittedName>
        <fullName evidence="1">Uncharacterized protein</fullName>
    </submittedName>
</protein>
<comment type="caution">
    <text evidence="1">The sequence shown here is derived from an EMBL/GenBank/DDBJ whole genome shotgun (WGS) entry which is preliminary data.</text>
</comment>
<proteinExistence type="predicted"/>
<organism evidence="1 2">
    <name type="scientific">Solimonas fluminis</name>
    <dbReference type="NCBI Taxonomy" id="2086571"/>
    <lineage>
        <taxon>Bacteria</taxon>
        <taxon>Pseudomonadati</taxon>
        <taxon>Pseudomonadota</taxon>
        <taxon>Gammaproteobacteria</taxon>
        <taxon>Nevskiales</taxon>
        <taxon>Nevskiaceae</taxon>
        <taxon>Solimonas</taxon>
    </lineage>
</organism>
<dbReference type="RefSeq" id="WP_104230991.1">
    <property type="nucleotide sequence ID" value="NZ_PSNW01000007.1"/>
</dbReference>
<sequence>MNLRFSSRLLRDTLTVLSAAVLGLMLSAGPAWSAELLKPYVLAYTGTADLGAEIAAVKGKLAAAGFEVVGEYSPYPNAHVVSFTSADLKAAAAKPALSAFGAVLNVGLTVVDGKLQVAYLNPRYQAAAYRLPVDLAGVAQNLAKALGAQDSFGADKGRTAEQLRDYRYMVGMESFEDTYDLGSHASYEAAVKAVEANLQKKVGGAAKVFRLDLPGQRTLFGVSRAQVTDQRANDKHILQDTVDQKFTVKTTAYLPYTLLVDGKSVKAQHMRFRMAVWHPDLTMVTFGKLMSSPGAIEELLAQVSGGKKESFSF</sequence>
<name>A0A2S5TEI2_9GAMM</name>
<keyword evidence="2" id="KW-1185">Reference proteome</keyword>
<gene>
    <name evidence="1" type="ORF">C3942_14100</name>
</gene>
<dbReference type="EMBL" id="PSNW01000007">
    <property type="protein sequence ID" value="PPE73395.1"/>
    <property type="molecule type" value="Genomic_DNA"/>
</dbReference>
<dbReference type="AlphaFoldDB" id="A0A2S5TEI2"/>
<reference evidence="1 2" key="1">
    <citation type="submission" date="2018-02" db="EMBL/GenBank/DDBJ databases">
        <title>Genome sequencing of Solimonas sp. HR-BB.</title>
        <authorList>
            <person name="Lee Y."/>
            <person name="Jeon C.O."/>
        </authorList>
    </citation>
    <scope>NUCLEOTIDE SEQUENCE [LARGE SCALE GENOMIC DNA]</scope>
    <source>
        <strain evidence="1 2">HR-BB</strain>
    </source>
</reference>